<comment type="similarity">
    <text evidence="1">Belongs to the multicopper oxidase family.</text>
</comment>
<dbReference type="Gene3D" id="2.60.40.420">
    <property type="entry name" value="Cupredoxins - blue copper proteins"/>
    <property type="match status" value="3"/>
</dbReference>
<evidence type="ECO:0000313" key="11">
    <source>
        <dbReference type="EMBL" id="TIB39833.1"/>
    </source>
</evidence>
<dbReference type="InterPro" id="IPR008972">
    <property type="entry name" value="Cupredoxin"/>
</dbReference>
<keyword evidence="2" id="KW-0479">Metal-binding</keyword>
<evidence type="ECO:0008006" key="13">
    <source>
        <dbReference type="Google" id="ProtNLM"/>
    </source>
</evidence>
<sequence length="652" mass="73121">MRHFYTIFATLLSLLTITKTQSLGWKLQHDLQGPIQQPMRPEGDGRGGNTRYITLNITDELASLDGDDERYVYAVNGRAFNGGEAIFLEEDEEVEIELNNNSKELNTSTTLHAHGIEQIGSVYNDGVPGVSQNVIKPGESFIYRWRAAQYGLYWLHSHFSGIYQDGQVIPLYIRPKQRKNPFSIISDDQDGVRALERHDQNPTIITITDYTQLTIWEQLEKAEEWQSELLCANSLLINGQGRVNCPTSEHLSEWTDSNTTTAKGCIDRGSQPGYENVTFDKDLWYTCTPTDVPLQTFEFDYESGWGVIHFLSASGHWNYLVSIDEHELNFFAADGNYAKPVKGEAFSIGIGERIGVAFRLHTPGEYTLRISAYNEPQVIGQFAIIRYGLADDDDRVEYSDPASENDPGMPSIPLSEPYINYAGQPVSGDIRVLNDSLISLKQFAPPLIPKRGEAADVTLHYSLSNANFLKWSMSEWGTVEYYAASNELNKPPVLYDFEQYIGDESIASYPNGSVVDVIITNGADYGDRQPAHPIHKHFEHYHVLAAGTGNFSYWDVVEAEDNGVQVNWLDPPYRDTVLIPESTIDEGSYLIFRYESVQPTAALLHCHVNMHNIGGMAYVLIATDEGGTPAMPEYYSVKALNKDLNTVNSELS</sequence>
<evidence type="ECO:0000259" key="10">
    <source>
        <dbReference type="Pfam" id="PF07732"/>
    </source>
</evidence>
<dbReference type="PANTHER" id="PTHR11709">
    <property type="entry name" value="MULTI-COPPER OXIDASE"/>
    <property type="match status" value="1"/>
</dbReference>
<keyword evidence="6" id="KW-0325">Glycoprotein</keyword>
<feature type="domain" description="Plastocyanin-like" evidence="10">
    <location>
        <begin position="58"/>
        <end position="177"/>
    </location>
</feature>
<evidence type="ECO:0000256" key="3">
    <source>
        <dbReference type="ARBA" id="ARBA00022729"/>
    </source>
</evidence>
<keyword evidence="5" id="KW-0186">Copper</keyword>
<name>A0A4T0GKX0_WALIC</name>
<dbReference type="Pfam" id="PF00394">
    <property type="entry name" value="Cu-oxidase"/>
    <property type="match status" value="1"/>
</dbReference>
<evidence type="ECO:0000256" key="7">
    <source>
        <dbReference type="SAM" id="SignalP"/>
    </source>
</evidence>
<dbReference type="EMBL" id="SPOI01000025">
    <property type="protein sequence ID" value="TIB39833.1"/>
    <property type="molecule type" value="Genomic_DNA"/>
</dbReference>
<dbReference type="InterPro" id="IPR011706">
    <property type="entry name" value="Cu-oxidase_C"/>
</dbReference>
<organism evidence="11 12">
    <name type="scientific">Wallemia ichthyophaga</name>
    <dbReference type="NCBI Taxonomy" id="245174"/>
    <lineage>
        <taxon>Eukaryota</taxon>
        <taxon>Fungi</taxon>
        <taxon>Dikarya</taxon>
        <taxon>Basidiomycota</taxon>
        <taxon>Wallemiomycotina</taxon>
        <taxon>Wallemiomycetes</taxon>
        <taxon>Wallemiales</taxon>
        <taxon>Wallemiaceae</taxon>
        <taxon>Wallemia</taxon>
    </lineage>
</organism>
<dbReference type="InterPro" id="IPR011707">
    <property type="entry name" value="Cu-oxidase-like_N"/>
</dbReference>
<keyword evidence="4" id="KW-0560">Oxidoreductase</keyword>
<dbReference type="PANTHER" id="PTHR11709:SF488">
    <property type="entry name" value="LACCASE-RELATED"/>
    <property type="match status" value="1"/>
</dbReference>
<evidence type="ECO:0000256" key="5">
    <source>
        <dbReference type="ARBA" id="ARBA00023008"/>
    </source>
</evidence>
<accession>A0A4T0GKX0</accession>
<feature type="chain" id="PRO_5030101429" description="Laccase-1" evidence="7">
    <location>
        <begin position="21"/>
        <end position="652"/>
    </location>
</feature>
<evidence type="ECO:0000256" key="2">
    <source>
        <dbReference type="ARBA" id="ARBA00022723"/>
    </source>
</evidence>
<gene>
    <name evidence="11" type="ORF">E3P86_00946</name>
</gene>
<dbReference type="InterPro" id="IPR002355">
    <property type="entry name" value="Cu_oxidase_Cu_BS"/>
</dbReference>
<dbReference type="SUPFAM" id="SSF49503">
    <property type="entry name" value="Cupredoxins"/>
    <property type="match status" value="3"/>
</dbReference>
<dbReference type="AlphaFoldDB" id="A0A4T0GKX0"/>
<comment type="caution">
    <text evidence="11">The sequence shown here is derived from an EMBL/GenBank/DDBJ whole genome shotgun (WGS) entry which is preliminary data.</text>
</comment>
<feature type="signal peptide" evidence="7">
    <location>
        <begin position="1"/>
        <end position="20"/>
    </location>
</feature>
<dbReference type="InterPro" id="IPR001117">
    <property type="entry name" value="Cu-oxidase_2nd"/>
</dbReference>
<dbReference type="Proteomes" id="UP000310689">
    <property type="component" value="Unassembled WGS sequence"/>
</dbReference>
<evidence type="ECO:0000259" key="8">
    <source>
        <dbReference type="Pfam" id="PF00394"/>
    </source>
</evidence>
<protein>
    <recommendedName>
        <fullName evidence="13">Laccase-1</fullName>
    </recommendedName>
</protein>
<dbReference type="Pfam" id="PF07731">
    <property type="entry name" value="Cu-oxidase_2"/>
    <property type="match status" value="1"/>
</dbReference>
<keyword evidence="3 7" id="KW-0732">Signal</keyword>
<dbReference type="PROSITE" id="PS00080">
    <property type="entry name" value="MULTICOPPER_OXIDASE2"/>
    <property type="match status" value="1"/>
</dbReference>
<evidence type="ECO:0000313" key="12">
    <source>
        <dbReference type="Proteomes" id="UP000310689"/>
    </source>
</evidence>
<proteinExistence type="inferred from homology"/>
<reference evidence="11 12" key="1">
    <citation type="submission" date="2019-03" db="EMBL/GenBank/DDBJ databases">
        <title>Sequencing 23 genomes of Wallemia ichthyophaga.</title>
        <authorList>
            <person name="Gostincar C."/>
        </authorList>
    </citation>
    <scope>NUCLEOTIDE SEQUENCE [LARGE SCALE GENOMIC DNA]</scope>
    <source>
        <strain evidence="11 12">EXF-6200</strain>
    </source>
</reference>
<feature type="domain" description="Plastocyanin-like" evidence="8">
    <location>
        <begin position="203"/>
        <end position="387"/>
    </location>
</feature>
<evidence type="ECO:0000256" key="6">
    <source>
        <dbReference type="ARBA" id="ARBA00023180"/>
    </source>
</evidence>
<evidence type="ECO:0000256" key="1">
    <source>
        <dbReference type="ARBA" id="ARBA00010609"/>
    </source>
</evidence>
<dbReference type="GO" id="GO:0016491">
    <property type="term" value="F:oxidoreductase activity"/>
    <property type="evidence" value="ECO:0007669"/>
    <property type="project" value="UniProtKB-KW"/>
</dbReference>
<dbReference type="Pfam" id="PF07732">
    <property type="entry name" value="Cu-oxidase_3"/>
    <property type="match status" value="1"/>
</dbReference>
<evidence type="ECO:0000259" key="9">
    <source>
        <dbReference type="Pfam" id="PF07731"/>
    </source>
</evidence>
<dbReference type="InterPro" id="IPR045087">
    <property type="entry name" value="Cu-oxidase_fam"/>
</dbReference>
<dbReference type="GO" id="GO:0005507">
    <property type="term" value="F:copper ion binding"/>
    <property type="evidence" value="ECO:0007669"/>
    <property type="project" value="InterPro"/>
</dbReference>
<feature type="domain" description="Plastocyanin-like" evidence="9">
    <location>
        <begin position="503"/>
        <end position="623"/>
    </location>
</feature>
<evidence type="ECO:0000256" key="4">
    <source>
        <dbReference type="ARBA" id="ARBA00023002"/>
    </source>
</evidence>